<comment type="caution">
    <text evidence="1">The sequence shown here is derived from an EMBL/GenBank/DDBJ whole genome shotgun (WGS) entry which is preliminary data.</text>
</comment>
<keyword evidence="2" id="KW-1185">Reference proteome</keyword>
<proteinExistence type="predicted"/>
<gene>
    <name evidence="1" type="ORF">HanXRQr2_Chr02g0080421</name>
</gene>
<dbReference type="AlphaFoldDB" id="A0A9K3JQV0"/>
<evidence type="ECO:0000313" key="2">
    <source>
        <dbReference type="Proteomes" id="UP000215914"/>
    </source>
</evidence>
<accession>A0A9K3JQV0</accession>
<protein>
    <submittedName>
        <fullName evidence="1">Uncharacterized protein</fullName>
    </submittedName>
</protein>
<dbReference type="EMBL" id="MNCJ02000317">
    <property type="protein sequence ID" value="KAF5819689.1"/>
    <property type="molecule type" value="Genomic_DNA"/>
</dbReference>
<dbReference type="Proteomes" id="UP000215914">
    <property type="component" value="Unassembled WGS sequence"/>
</dbReference>
<dbReference type="Gramene" id="mRNA:HanXRQr2_Chr02g0080421">
    <property type="protein sequence ID" value="mRNA:HanXRQr2_Chr02g0080421"/>
    <property type="gene ID" value="HanXRQr2_Chr02g0080421"/>
</dbReference>
<organism evidence="1 2">
    <name type="scientific">Helianthus annuus</name>
    <name type="common">Common sunflower</name>
    <dbReference type="NCBI Taxonomy" id="4232"/>
    <lineage>
        <taxon>Eukaryota</taxon>
        <taxon>Viridiplantae</taxon>
        <taxon>Streptophyta</taxon>
        <taxon>Embryophyta</taxon>
        <taxon>Tracheophyta</taxon>
        <taxon>Spermatophyta</taxon>
        <taxon>Magnoliopsida</taxon>
        <taxon>eudicotyledons</taxon>
        <taxon>Gunneridae</taxon>
        <taxon>Pentapetalae</taxon>
        <taxon>asterids</taxon>
        <taxon>campanulids</taxon>
        <taxon>Asterales</taxon>
        <taxon>Asteraceae</taxon>
        <taxon>Asteroideae</taxon>
        <taxon>Heliantheae alliance</taxon>
        <taxon>Heliantheae</taxon>
        <taxon>Helianthus</taxon>
    </lineage>
</organism>
<sequence length="119" mass="13260">MKAEVKTQTRGCESRVSWMNNGGEQKLHVVVKDPTKDTLLLLISGYLWLGLTSQADPAKPAVLVLFFQEPYLLVRPRNSVKTGQTTPLTSPKSLLNTYVLNIGFQTCYLSGTKPLDFVF</sequence>
<reference evidence="1" key="2">
    <citation type="submission" date="2020-06" db="EMBL/GenBank/DDBJ databases">
        <title>Helianthus annuus Genome sequencing and assembly Release 2.</title>
        <authorList>
            <person name="Gouzy J."/>
            <person name="Langlade N."/>
            <person name="Munos S."/>
        </authorList>
    </citation>
    <scope>NUCLEOTIDE SEQUENCE</scope>
    <source>
        <tissue evidence="1">Leaves</tissue>
    </source>
</reference>
<evidence type="ECO:0000313" key="1">
    <source>
        <dbReference type="EMBL" id="KAF5819689.1"/>
    </source>
</evidence>
<reference evidence="1" key="1">
    <citation type="journal article" date="2017" name="Nature">
        <title>The sunflower genome provides insights into oil metabolism, flowering and Asterid evolution.</title>
        <authorList>
            <person name="Badouin H."/>
            <person name="Gouzy J."/>
            <person name="Grassa C.J."/>
            <person name="Murat F."/>
            <person name="Staton S.E."/>
            <person name="Cottret L."/>
            <person name="Lelandais-Briere C."/>
            <person name="Owens G.L."/>
            <person name="Carrere S."/>
            <person name="Mayjonade B."/>
            <person name="Legrand L."/>
            <person name="Gill N."/>
            <person name="Kane N.C."/>
            <person name="Bowers J.E."/>
            <person name="Hubner S."/>
            <person name="Bellec A."/>
            <person name="Berard A."/>
            <person name="Berges H."/>
            <person name="Blanchet N."/>
            <person name="Boniface M.C."/>
            <person name="Brunel D."/>
            <person name="Catrice O."/>
            <person name="Chaidir N."/>
            <person name="Claudel C."/>
            <person name="Donnadieu C."/>
            <person name="Faraut T."/>
            <person name="Fievet G."/>
            <person name="Helmstetter N."/>
            <person name="King M."/>
            <person name="Knapp S.J."/>
            <person name="Lai Z."/>
            <person name="Le Paslier M.C."/>
            <person name="Lippi Y."/>
            <person name="Lorenzon L."/>
            <person name="Mandel J.R."/>
            <person name="Marage G."/>
            <person name="Marchand G."/>
            <person name="Marquand E."/>
            <person name="Bret-Mestries E."/>
            <person name="Morien E."/>
            <person name="Nambeesan S."/>
            <person name="Nguyen T."/>
            <person name="Pegot-Espagnet P."/>
            <person name="Pouilly N."/>
            <person name="Raftis F."/>
            <person name="Sallet E."/>
            <person name="Schiex T."/>
            <person name="Thomas J."/>
            <person name="Vandecasteele C."/>
            <person name="Vares D."/>
            <person name="Vear F."/>
            <person name="Vautrin S."/>
            <person name="Crespi M."/>
            <person name="Mangin B."/>
            <person name="Burke J.M."/>
            <person name="Salse J."/>
            <person name="Munos S."/>
            <person name="Vincourt P."/>
            <person name="Rieseberg L.H."/>
            <person name="Langlade N.B."/>
        </authorList>
    </citation>
    <scope>NUCLEOTIDE SEQUENCE</scope>
    <source>
        <tissue evidence="1">Leaves</tissue>
    </source>
</reference>
<name>A0A9K3JQV0_HELAN</name>